<dbReference type="Proteomes" id="UP000295756">
    <property type="component" value="Chromosome"/>
</dbReference>
<feature type="transmembrane region" description="Helical" evidence="5">
    <location>
        <begin position="102"/>
        <end position="124"/>
    </location>
</feature>
<dbReference type="Pfam" id="PF04973">
    <property type="entry name" value="NMN_transporter"/>
    <property type="match status" value="1"/>
</dbReference>
<keyword evidence="3 5" id="KW-1133">Transmembrane helix</keyword>
<evidence type="ECO:0000256" key="2">
    <source>
        <dbReference type="ARBA" id="ARBA00022692"/>
    </source>
</evidence>
<evidence type="ECO:0000256" key="5">
    <source>
        <dbReference type="SAM" id="Phobius"/>
    </source>
</evidence>
<dbReference type="EMBL" id="CP037939">
    <property type="protein sequence ID" value="QBR47451.1"/>
    <property type="molecule type" value="Genomic_DNA"/>
</dbReference>
<keyword evidence="4 5" id="KW-0472">Membrane</keyword>
<feature type="transmembrane region" description="Helical" evidence="5">
    <location>
        <begin position="162"/>
        <end position="181"/>
    </location>
</feature>
<evidence type="ECO:0008006" key="8">
    <source>
        <dbReference type="Google" id="ProtNLM"/>
    </source>
</evidence>
<feature type="transmembrane region" description="Helical" evidence="5">
    <location>
        <begin position="46"/>
        <end position="65"/>
    </location>
</feature>
<protein>
    <recommendedName>
        <fullName evidence="8">Nicotinamide mononucleotide transporter</fullName>
    </recommendedName>
</protein>
<name>A0ABX5SMS7_9LACO</name>
<dbReference type="InterPro" id="IPR006419">
    <property type="entry name" value="NMN_transpt_PnuC"/>
</dbReference>
<feature type="transmembrane region" description="Helical" evidence="5">
    <location>
        <begin position="136"/>
        <end position="156"/>
    </location>
</feature>
<comment type="subcellular location">
    <subcellularLocation>
        <location evidence="1">Membrane</location>
        <topology evidence="1">Multi-pass membrane protein</topology>
    </subcellularLocation>
</comment>
<sequence length="241" mass="27331">MLKILRMLNHSWLFDLLGIVIVLVTAYTSGYFFNDLKTISFFANDWWAKYVPFGVISVISSMLSVLSTRLTARLNKFGNIVGTGNTIVSGIIDFLLGNSGAVLTYPVSFLINMFAVKGWAHYGSKRVNRASDFKKWLPLMIGFAIALSLALNYLAFKNTSSLFWLASAVFSLSLIPNMLNIFKIEDQWLFWIFYNFVQLAKAMMQGNFANVGKYLYYIVNSSVAYPVWQNARQSNGIKKIR</sequence>
<reference evidence="6 7" key="1">
    <citation type="submission" date="2019-03" db="EMBL/GenBank/DDBJ databases">
        <title>Complete Genome Sequence of Leuconostoc kimchii strain NKJ218 Isolated from Homemade Kimchi.</title>
        <authorList>
            <person name="Jung J.Y."/>
            <person name="Jin H.M."/>
            <person name="Jung J.-W."/>
            <person name="Lee S.-Y."/>
            <person name="Ryu B.-G."/>
            <person name="Han S.-S."/>
            <person name="Kang H.K."/>
            <person name="Choi H.W."/>
            <person name="Chung E.J."/>
            <person name="Choi K.-M."/>
        </authorList>
    </citation>
    <scope>NUCLEOTIDE SEQUENCE [LARGE SCALE GENOMIC DNA]</scope>
    <source>
        <strain evidence="6 7">NKJ218</strain>
    </source>
</reference>
<proteinExistence type="predicted"/>
<organism evidence="6 7">
    <name type="scientific">Leuconostoc kimchii</name>
    <dbReference type="NCBI Taxonomy" id="136609"/>
    <lineage>
        <taxon>Bacteria</taxon>
        <taxon>Bacillati</taxon>
        <taxon>Bacillota</taxon>
        <taxon>Bacilli</taxon>
        <taxon>Lactobacillales</taxon>
        <taxon>Lactobacillaceae</taxon>
        <taxon>Leuconostoc</taxon>
    </lineage>
</organism>
<keyword evidence="7" id="KW-1185">Reference proteome</keyword>
<evidence type="ECO:0000256" key="3">
    <source>
        <dbReference type="ARBA" id="ARBA00022989"/>
    </source>
</evidence>
<evidence type="ECO:0000256" key="1">
    <source>
        <dbReference type="ARBA" id="ARBA00004141"/>
    </source>
</evidence>
<accession>A0ABX5SMS7</accession>
<dbReference type="RefSeq" id="WP_013102355.1">
    <property type="nucleotide sequence ID" value="NZ_CP037939.1"/>
</dbReference>
<evidence type="ECO:0000313" key="6">
    <source>
        <dbReference type="EMBL" id="QBR47451.1"/>
    </source>
</evidence>
<evidence type="ECO:0000313" key="7">
    <source>
        <dbReference type="Proteomes" id="UP000295756"/>
    </source>
</evidence>
<feature type="transmembrane region" description="Helical" evidence="5">
    <location>
        <begin position="12"/>
        <end position="34"/>
    </location>
</feature>
<keyword evidence="2 5" id="KW-0812">Transmembrane</keyword>
<evidence type="ECO:0000256" key="4">
    <source>
        <dbReference type="ARBA" id="ARBA00023136"/>
    </source>
</evidence>
<gene>
    <name evidence="6" type="ORF">EW139_04695</name>
</gene>